<evidence type="ECO:0000256" key="4">
    <source>
        <dbReference type="ARBA" id="ARBA00022695"/>
    </source>
</evidence>
<evidence type="ECO:0000256" key="8">
    <source>
        <dbReference type="ARBA" id="ARBA00049244"/>
    </source>
</evidence>
<dbReference type="InterPro" id="IPR048466">
    <property type="entry name" value="DNA_pol3_delta-like_C"/>
</dbReference>
<evidence type="ECO:0000256" key="2">
    <source>
        <dbReference type="ARBA" id="ARBA00017703"/>
    </source>
</evidence>
<dbReference type="SUPFAM" id="SSF48019">
    <property type="entry name" value="post-AAA+ oligomerization domain-like"/>
    <property type="match status" value="1"/>
</dbReference>
<name>A0A2N9WVC1_9NEIS</name>
<dbReference type="GO" id="GO:0003677">
    <property type="term" value="F:DNA binding"/>
    <property type="evidence" value="ECO:0007669"/>
    <property type="project" value="InterPro"/>
</dbReference>
<dbReference type="CDD" id="cd18138">
    <property type="entry name" value="HLD_clamp_pol_III_delta"/>
    <property type="match status" value="1"/>
</dbReference>
<comment type="caution">
    <text evidence="11">The sequence shown here is derived from an EMBL/GenBank/DDBJ whole genome shotgun (WGS) entry which is preliminary data.</text>
</comment>
<protein>
    <recommendedName>
        <fullName evidence="2">DNA polymerase III subunit delta</fullName>
        <ecNumber evidence="1">2.7.7.7</ecNumber>
    </recommendedName>
</protein>
<sequence>MSDLSTQTLAAAYLIHGEEDLLRLEAIDNVRTAAREQQYNEREVVVIETGFDWASLLASVQSVGLFADKKLLEMHIPSGKPGKEGAAMLQQLAEQLPDSTCMLLILPKLERQQLQSKWFASWAKVAQVYDAKAISQAVLPQWIKKRLAEQKLAIDNDALALFADKVEGNLLAARQEIDKLALIHPAGHVVTLAEAQAAVANVARFDVFQLSTAWMSGNSERMLRLLDGLAAEGNEPVLLLWVISEDIRTLLRLLAALKQGKSISELRQSLRLWGDKQTLAPQAARRIGVKHLLRALQTCAHIDRLIKGVEDGDAWTEIKHLFLTLAASTACR</sequence>
<comment type="catalytic activity">
    <reaction evidence="8">
        <text>DNA(n) + a 2'-deoxyribonucleoside 5'-triphosphate = DNA(n+1) + diphosphate</text>
        <dbReference type="Rhea" id="RHEA:22508"/>
        <dbReference type="Rhea" id="RHEA-COMP:17339"/>
        <dbReference type="Rhea" id="RHEA-COMP:17340"/>
        <dbReference type="ChEBI" id="CHEBI:33019"/>
        <dbReference type="ChEBI" id="CHEBI:61560"/>
        <dbReference type="ChEBI" id="CHEBI:173112"/>
        <dbReference type="EC" id="2.7.7.7"/>
    </reaction>
</comment>
<evidence type="ECO:0000259" key="10">
    <source>
        <dbReference type="Pfam" id="PF21694"/>
    </source>
</evidence>
<dbReference type="InterPro" id="IPR005790">
    <property type="entry name" value="DNA_polIII_delta"/>
</dbReference>
<dbReference type="InterPro" id="IPR010372">
    <property type="entry name" value="DNA_pol3_delta_N"/>
</dbReference>
<dbReference type="PANTHER" id="PTHR34388:SF1">
    <property type="entry name" value="DNA POLYMERASE III SUBUNIT DELTA"/>
    <property type="match status" value="1"/>
</dbReference>
<keyword evidence="4" id="KW-0548">Nucleotidyltransferase</keyword>
<dbReference type="Pfam" id="PF06144">
    <property type="entry name" value="DNA_pol3_delta"/>
    <property type="match status" value="1"/>
</dbReference>
<proteinExistence type="inferred from homology"/>
<feature type="domain" description="DNA polymerase III delta subunit-like C-terminal" evidence="10">
    <location>
        <begin position="206"/>
        <end position="308"/>
    </location>
</feature>
<dbReference type="EMBL" id="MDVB01000048">
    <property type="protein sequence ID" value="PIT16906.1"/>
    <property type="molecule type" value="Genomic_DNA"/>
</dbReference>
<dbReference type="Proteomes" id="UP000231293">
    <property type="component" value="Unassembled WGS sequence"/>
</dbReference>
<organism evidence="11 12">
    <name type="scientific">Snodgrassella alvi</name>
    <dbReference type="NCBI Taxonomy" id="1196083"/>
    <lineage>
        <taxon>Bacteria</taxon>
        <taxon>Pseudomonadati</taxon>
        <taxon>Pseudomonadota</taxon>
        <taxon>Betaproteobacteria</taxon>
        <taxon>Neisseriales</taxon>
        <taxon>Neisseriaceae</taxon>
        <taxon>Snodgrassella</taxon>
    </lineage>
</organism>
<evidence type="ECO:0000313" key="11">
    <source>
        <dbReference type="EMBL" id="PIT16906.1"/>
    </source>
</evidence>
<keyword evidence="5" id="KW-0235">DNA replication</keyword>
<dbReference type="PANTHER" id="PTHR34388">
    <property type="entry name" value="DNA POLYMERASE III SUBUNIT DELTA"/>
    <property type="match status" value="1"/>
</dbReference>
<evidence type="ECO:0000313" key="12">
    <source>
        <dbReference type="Proteomes" id="UP000231293"/>
    </source>
</evidence>
<evidence type="ECO:0000256" key="7">
    <source>
        <dbReference type="ARBA" id="ARBA00034754"/>
    </source>
</evidence>
<dbReference type="NCBIfam" id="TIGR01128">
    <property type="entry name" value="holA"/>
    <property type="match status" value="1"/>
</dbReference>
<comment type="similarity">
    <text evidence="7">Belongs to the DNA polymerase HolA subunit family.</text>
</comment>
<evidence type="ECO:0000256" key="6">
    <source>
        <dbReference type="ARBA" id="ARBA00022932"/>
    </source>
</evidence>
<dbReference type="Gene3D" id="1.20.272.10">
    <property type="match status" value="1"/>
</dbReference>
<dbReference type="GO" id="GO:0009360">
    <property type="term" value="C:DNA polymerase III complex"/>
    <property type="evidence" value="ECO:0007669"/>
    <property type="project" value="InterPro"/>
</dbReference>
<gene>
    <name evidence="11" type="ORF">BGI32_03600</name>
</gene>
<dbReference type="Gene3D" id="1.10.8.60">
    <property type="match status" value="1"/>
</dbReference>
<dbReference type="InterPro" id="IPR008921">
    <property type="entry name" value="DNA_pol3_clamp-load_cplx_C"/>
</dbReference>
<dbReference type="Pfam" id="PF21694">
    <property type="entry name" value="DNA_pol3_delta_C"/>
    <property type="match status" value="1"/>
</dbReference>
<reference evidence="11 12" key="1">
    <citation type="journal article" date="2017" name="MBio">
        <title>Type VI secretion-mediated competition in the bee gut microbiome.</title>
        <authorList>
            <person name="Steele M.I."/>
            <person name="Kwong W.K."/>
            <person name="Powell J.E."/>
            <person name="Whiteley M."/>
            <person name="Moran N.A."/>
        </authorList>
    </citation>
    <scope>NUCLEOTIDE SEQUENCE [LARGE SCALE GENOMIC DNA]</scope>
    <source>
        <strain evidence="11 12">App2-2</strain>
    </source>
</reference>
<evidence type="ECO:0000256" key="3">
    <source>
        <dbReference type="ARBA" id="ARBA00022679"/>
    </source>
</evidence>
<dbReference type="AlphaFoldDB" id="A0A2N9WVC1"/>
<dbReference type="EC" id="2.7.7.7" evidence="1"/>
<dbReference type="RefSeq" id="WP_100113309.1">
    <property type="nucleotide sequence ID" value="NZ_MDVB01000048.1"/>
</dbReference>
<keyword evidence="3" id="KW-0808">Transferase</keyword>
<dbReference type="InterPro" id="IPR027417">
    <property type="entry name" value="P-loop_NTPase"/>
</dbReference>
<feature type="domain" description="DNA polymerase III delta N-terminal" evidence="9">
    <location>
        <begin position="13"/>
        <end position="125"/>
    </location>
</feature>
<keyword evidence="6" id="KW-0239">DNA-directed DNA polymerase</keyword>
<dbReference type="GO" id="GO:0003887">
    <property type="term" value="F:DNA-directed DNA polymerase activity"/>
    <property type="evidence" value="ECO:0007669"/>
    <property type="project" value="UniProtKB-KW"/>
</dbReference>
<evidence type="ECO:0000256" key="1">
    <source>
        <dbReference type="ARBA" id="ARBA00012417"/>
    </source>
</evidence>
<evidence type="ECO:0000259" key="9">
    <source>
        <dbReference type="Pfam" id="PF06144"/>
    </source>
</evidence>
<dbReference type="GO" id="GO:0006261">
    <property type="term" value="P:DNA-templated DNA replication"/>
    <property type="evidence" value="ECO:0007669"/>
    <property type="project" value="TreeGrafter"/>
</dbReference>
<dbReference type="Gene3D" id="3.40.50.300">
    <property type="entry name" value="P-loop containing nucleotide triphosphate hydrolases"/>
    <property type="match status" value="1"/>
</dbReference>
<accession>A0A2N9WVC1</accession>
<dbReference type="SUPFAM" id="SSF52540">
    <property type="entry name" value="P-loop containing nucleoside triphosphate hydrolases"/>
    <property type="match status" value="1"/>
</dbReference>
<evidence type="ECO:0000256" key="5">
    <source>
        <dbReference type="ARBA" id="ARBA00022705"/>
    </source>
</evidence>